<dbReference type="Proteomes" id="UP001141552">
    <property type="component" value="Unassembled WGS sequence"/>
</dbReference>
<evidence type="ECO:0000256" key="2">
    <source>
        <dbReference type="ARBA" id="ARBA00022676"/>
    </source>
</evidence>
<evidence type="ECO:0000256" key="6">
    <source>
        <dbReference type="ARBA" id="ARBA00030350"/>
    </source>
</evidence>
<dbReference type="AlphaFoldDB" id="A0A9Q0G3I2"/>
<gene>
    <name evidence="7" type="primary">OFUT29_1</name>
    <name evidence="7" type="ORF">Tsubulata_010980</name>
</gene>
<dbReference type="PANTHER" id="PTHR31818">
    <property type="entry name" value="O-FUCOSYLTRANSFERASE 16"/>
    <property type="match status" value="1"/>
</dbReference>
<dbReference type="OrthoDB" id="1882547at2759"/>
<reference evidence="7" key="1">
    <citation type="submission" date="2022-02" db="EMBL/GenBank/DDBJ databases">
        <authorList>
            <person name="Henning P.M."/>
            <person name="McCubbin A.G."/>
            <person name="Shore J.S."/>
        </authorList>
    </citation>
    <scope>NUCLEOTIDE SEQUENCE</scope>
    <source>
        <strain evidence="7">F60SS</strain>
        <tissue evidence="7">Leaves</tissue>
    </source>
</reference>
<evidence type="ECO:0000313" key="7">
    <source>
        <dbReference type="EMBL" id="KAJ4841655.1"/>
    </source>
</evidence>
<evidence type="ECO:0000256" key="3">
    <source>
        <dbReference type="ARBA" id="ARBA00022679"/>
    </source>
</evidence>
<evidence type="ECO:0000256" key="5">
    <source>
        <dbReference type="ARBA" id="ARBA00023277"/>
    </source>
</evidence>
<dbReference type="GO" id="GO:0006004">
    <property type="term" value="P:fucose metabolic process"/>
    <property type="evidence" value="ECO:0007669"/>
    <property type="project" value="UniProtKB-KW"/>
</dbReference>
<name>A0A9Q0G3I2_9ROSI</name>
<protein>
    <recommendedName>
        <fullName evidence="6">O-fucosyltransferase family protein</fullName>
    </recommendedName>
</protein>
<keyword evidence="8" id="KW-1185">Reference proteome</keyword>
<organism evidence="7 8">
    <name type="scientific">Turnera subulata</name>
    <dbReference type="NCBI Taxonomy" id="218843"/>
    <lineage>
        <taxon>Eukaryota</taxon>
        <taxon>Viridiplantae</taxon>
        <taxon>Streptophyta</taxon>
        <taxon>Embryophyta</taxon>
        <taxon>Tracheophyta</taxon>
        <taxon>Spermatophyta</taxon>
        <taxon>Magnoliopsida</taxon>
        <taxon>eudicotyledons</taxon>
        <taxon>Gunneridae</taxon>
        <taxon>Pentapetalae</taxon>
        <taxon>rosids</taxon>
        <taxon>fabids</taxon>
        <taxon>Malpighiales</taxon>
        <taxon>Passifloraceae</taxon>
        <taxon>Turnera</taxon>
    </lineage>
</organism>
<keyword evidence="2" id="KW-0328">Glycosyltransferase</keyword>
<reference evidence="7" key="2">
    <citation type="journal article" date="2023" name="Plants (Basel)">
        <title>Annotation of the Turnera subulata (Passifloraceae) Draft Genome Reveals the S-Locus Evolved after the Divergence of Turneroideae from Passifloroideae in a Stepwise Manner.</title>
        <authorList>
            <person name="Henning P.M."/>
            <person name="Roalson E.H."/>
            <person name="Mir W."/>
            <person name="McCubbin A.G."/>
            <person name="Shore J.S."/>
        </authorList>
    </citation>
    <scope>NUCLEOTIDE SEQUENCE</scope>
    <source>
        <strain evidence="7">F60SS</strain>
    </source>
</reference>
<dbReference type="GO" id="GO:0016757">
    <property type="term" value="F:glycosyltransferase activity"/>
    <property type="evidence" value="ECO:0007669"/>
    <property type="project" value="UniProtKB-KW"/>
</dbReference>
<keyword evidence="4" id="KW-0294">Fucose metabolism</keyword>
<evidence type="ECO:0000256" key="1">
    <source>
        <dbReference type="ARBA" id="ARBA00007737"/>
    </source>
</evidence>
<comment type="similarity">
    <text evidence="1">Belongs to the glycosyltransferase GT106 family.</text>
</comment>
<dbReference type="Pfam" id="PF10250">
    <property type="entry name" value="O-FucT"/>
    <property type="match status" value="1"/>
</dbReference>
<evidence type="ECO:0000256" key="4">
    <source>
        <dbReference type="ARBA" id="ARBA00023253"/>
    </source>
</evidence>
<dbReference type="EMBL" id="JAKUCV010002715">
    <property type="protein sequence ID" value="KAJ4841655.1"/>
    <property type="molecule type" value="Genomic_DNA"/>
</dbReference>
<keyword evidence="3" id="KW-0808">Transferase</keyword>
<dbReference type="PANTHER" id="PTHR31818:SF3">
    <property type="entry name" value="O-FUCOSYLTRANSFERASE 29"/>
    <property type="match status" value="1"/>
</dbReference>
<evidence type="ECO:0000313" key="8">
    <source>
        <dbReference type="Proteomes" id="UP001141552"/>
    </source>
</evidence>
<proteinExistence type="inferred from homology"/>
<sequence>MRCLAKPPYTIRVPRKSPPKYYLDQVLPVLLRRHGVQLTKFHYRLANHLDGDIPKLRCRTTTWTGTFMKMRSMAKRYIAVHLRGLMCGILISS</sequence>
<accession>A0A9Q0G3I2</accession>
<comment type="caution">
    <text evidence="7">The sequence shown here is derived from an EMBL/GenBank/DDBJ whole genome shotgun (WGS) entry which is preliminary data.</text>
</comment>
<dbReference type="InterPro" id="IPR019378">
    <property type="entry name" value="GDP-Fuc_O-FucTrfase"/>
</dbReference>
<keyword evidence="5" id="KW-0119">Carbohydrate metabolism</keyword>